<protein>
    <submittedName>
        <fullName evidence="1">Uncharacterized protein</fullName>
    </submittedName>
</protein>
<accession>X1FSY1</accession>
<reference evidence="1" key="1">
    <citation type="journal article" date="2014" name="Front. Microbiol.">
        <title>High frequency of phylogenetically diverse reductive dehalogenase-homologous genes in deep subseafloor sedimentary metagenomes.</title>
        <authorList>
            <person name="Kawai M."/>
            <person name="Futagami T."/>
            <person name="Toyoda A."/>
            <person name="Takaki Y."/>
            <person name="Nishi S."/>
            <person name="Hori S."/>
            <person name="Arai W."/>
            <person name="Tsubouchi T."/>
            <person name="Morono Y."/>
            <person name="Uchiyama I."/>
            <person name="Ito T."/>
            <person name="Fujiyama A."/>
            <person name="Inagaki F."/>
            <person name="Takami H."/>
        </authorList>
    </citation>
    <scope>NUCLEOTIDE SEQUENCE</scope>
    <source>
        <strain evidence="1">Expedition CK06-06</strain>
    </source>
</reference>
<dbReference type="Pfam" id="PF04860">
    <property type="entry name" value="Phage_portal"/>
    <property type="match status" value="1"/>
</dbReference>
<dbReference type="AlphaFoldDB" id="X1FSY1"/>
<dbReference type="EMBL" id="BART01039842">
    <property type="protein sequence ID" value="GAH23878.1"/>
    <property type="molecule type" value="Genomic_DNA"/>
</dbReference>
<evidence type="ECO:0000313" key="1">
    <source>
        <dbReference type="EMBL" id="GAH23878.1"/>
    </source>
</evidence>
<dbReference type="InterPro" id="IPR006944">
    <property type="entry name" value="Phage/GTA_portal"/>
</dbReference>
<feature type="non-terminal residue" evidence="1">
    <location>
        <position position="77"/>
    </location>
</feature>
<proteinExistence type="predicted"/>
<organism evidence="1">
    <name type="scientific">marine sediment metagenome</name>
    <dbReference type="NCBI Taxonomy" id="412755"/>
    <lineage>
        <taxon>unclassified sequences</taxon>
        <taxon>metagenomes</taxon>
        <taxon>ecological metagenomes</taxon>
    </lineage>
</organism>
<comment type="caution">
    <text evidence="1">The sequence shown here is derived from an EMBL/GenBank/DDBJ whole genome shotgun (WGS) entry which is preliminary data.</text>
</comment>
<sequence>MSLTSLTYSSIEALSIDFVRYTLTPYIVNIEQELDRKLFRENEQDNHYVKINVEGLLRGDSSSRANFYKQMIDMGVL</sequence>
<name>X1FSY1_9ZZZZ</name>
<gene>
    <name evidence="1" type="ORF">S01H4_65237</name>
</gene>